<name>A0A846YDA7_9NOCA</name>
<dbReference type="InterPro" id="IPR029261">
    <property type="entry name" value="Transposase_Znf"/>
</dbReference>
<evidence type="ECO:0000259" key="1">
    <source>
        <dbReference type="Pfam" id="PF14690"/>
    </source>
</evidence>
<proteinExistence type="predicted"/>
<protein>
    <submittedName>
        <fullName evidence="2">Transposase</fullName>
    </submittedName>
</protein>
<dbReference type="EMBL" id="JAAXOT010000002">
    <property type="protein sequence ID" value="NKY55740.1"/>
    <property type="molecule type" value="Genomic_DNA"/>
</dbReference>
<comment type="caution">
    <text evidence="2">The sequence shown here is derived from an EMBL/GenBank/DDBJ whole genome shotgun (WGS) entry which is preliminary data.</text>
</comment>
<dbReference type="Proteomes" id="UP000570678">
    <property type="component" value="Unassembled WGS sequence"/>
</dbReference>
<dbReference type="AlphaFoldDB" id="A0A846YDA7"/>
<gene>
    <name evidence="2" type="ORF">HGA15_06115</name>
</gene>
<evidence type="ECO:0000313" key="3">
    <source>
        <dbReference type="Proteomes" id="UP000570678"/>
    </source>
</evidence>
<feature type="domain" description="Transposase IS204/IS1001/IS1096/IS1165 zinc-finger" evidence="1">
    <location>
        <begin position="21"/>
        <end position="57"/>
    </location>
</feature>
<evidence type="ECO:0000313" key="2">
    <source>
        <dbReference type="EMBL" id="NKY55740.1"/>
    </source>
</evidence>
<reference evidence="2 3" key="1">
    <citation type="submission" date="2020-04" db="EMBL/GenBank/DDBJ databases">
        <title>MicrobeNet Type strains.</title>
        <authorList>
            <person name="Nicholson A.C."/>
        </authorList>
    </citation>
    <scope>NUCLEOTIDE SEQUENCE [LARGE SCALE GENOMIC DNA]</scope>
    <source>
        <strain evidence="2 3">JCM 3332</strain>
    </source>
</reference>
<organism evidence="2 3">
    <name type="scientific">Nocardia flavorosea</name>
    <dbReference type="NCBI Taxonomy" id="53429"/>
    <lineage>
        <taxon>Bacteria</taxon>
        <taxon>Bacillati</taxon>
        <taxon>Actinomycetota</taxon>
        <taxon>Actinomycetes</taxon>
        <taxon>Mycobacteriales</taxon>
        <taxon>Nocardiaceae</taxon>
        <taxon>Nocardia</taxon>
    </lineage>
</organism>
<dbReference type="Pfam" id="PF14690">
    <property type="entry name" value="Zn_ribbon_ISL3"/>
    <property type="match status" value="1"/>
</dbReference>
<accession>A0A846YDA7</accession>
<keyword evidence="3" id="KW-1185">Reference proteome</keyword>
<sequence length="57" mass="6335">MWSTRGRRVVVWARTPDGLGECPGCGAGSTRVHGYHWRTVTDMPLDGRPVTVNVQVR</sequence>